<feature type="transmembrane region" description="Helical" evidence="2">
    <location>
        <begin position="56"/>
        <end position="81"/>
    </location>
</feature>
<feature type="compositionally biased region" description="Polar residues" evidence="1">
    <location>
        <begin position="166"/>
        <end position="179"/>
    </location>
</feature>
<dbReference type="EMBL" id="JAIWYP010000015">
    <property type="protein sequence ID" value="KAH3700897.1"/>
    <property type="molecule type" value="Genomic_DNA"/>
</dbReference>
<protein>
    <submittedName>
        <fullName evidence="4">Uncharacterized protein</fullName>
    </submittedName>
</protein>
<feature type="region of interest" description="Disordered" evidence="1">
    <location>
        <begin position="144"/>
        <end position="215"/>
    </location>
</feature>
<keyword evidence="3" id="KW-0732">Signal</keyword>
<feature type="signal peptide" evidence="3">
    <location>
        <begin position="1"/>
        <end position="20"/>
    </location>
</feature>
<keyword evidence="5" id="KW-1185">Reference proteome</keyword>
<accession>A0A9D3YHN8</accession>
<name>A0A9D3YHN8_DREPO</name>
<proteinExistence type="predicted"/>
<evidence type="ECO:0000313" key="5">
    <source>
        <dbReference type="Proteomes" id="UP000828390"/>
    </source>
</evidence>
<comment type="caution">
    <text evidence="4">The sequence shown here is derived from an EMBL/GenBank/DDBJ whole genome shotgun (WGS) entry which is preliminary data.</text>
</comment>
<evidence type="ECO:0000256" key="2">
    <source>
        <dbReference type="SAM" id="Phobius"/>
    </source>
</evidence>
<gene>
    <name evidence="4" type="ORF">DPMN_075878</name>
</gene>
<feature type="chain" id="PRO_5039006267" evidence="3">
    <location>
        <begin position="21"/>
        <end position="215"/>
    </location>
</feature>
<keyword evidence="2" id="KW-1133">Transmembrane helix</keyword>
<reference evidence="4" key="2">
    <citation type="submission" date="2020-11" db="EMBL/GenBank/DDBJ databases">
        <authorList>
            <person name="McCartney M.A."/>
            <person name="Auch B."/>
            <person name="Kono T."/>
            <person name="Mallez S."/>
            <person name="Becker A."/>
            <person name="Gohl D.M."/>
            <person name="Silverstein K.A.T."/>
            <person name="Koren S."/>
            <person name="Bechman K.B."/>
            <person name="Herman A."/>
            <person name="Abrahante J.E."/>
            <person name="Garbe J."/>
        </authorList>
    </citation>
    <scope>NUCLEOTIDE SEQUENCE</scope>
    <source>
        <strain evidence="4">Duluth1</strain>
        <tissue evidence="4">Whole animal</tissue>
    </source>
</reference>
<evidence type="ECO:0000313" key="4">
    <source>
        <dbReference type="EMBL" id="KAH3700897.1"/>
    </source>
</evidence>
<organism evidence="4 5">
    <name type="scientific">Dreissena polymorpha</name>
    <name type="common">Zebra mussel</name>
    <name type="synonym">Mytilus polymorpha</name>
    <dbReference type="NCBI Taxonomy" id="45954"/>
    <lineage>
        <taxon>Eukaryota</taxon>
        <taxon>Metazoa</taxon>
        <taxon>Spiralia</taxon>
        <taxon>Lophotrochozoa</taxon>
        <taxon>Mollusca</taxon>
        <taxon>Bivalvia</taxon>
        <taxon>Autobranchia</taxon>
        <taxon>Heteroconchia</taxon>
        <taxon>Euheterodonta</taxon>
        <taxon>Imparidentia</taxon>
        <taxon>Neoheterodontei</taxon>
        <taxon>Myida</taxon>
        <taxon>Dreissenoidea</taxon>
        <taxon>Dreissenidae</taxon>
        <taxon>Dreissena</taxon>
    </lineage>
</organism>
<evidence type="ECO:0000256" key="3">
    <source>
        <dbReference type="SAM" id="SignalP"/>
    </source>
</evidence>
<keyword evidence="2" id="KW-0472">Membrane</keyword>
<sequence>MDKTFFGLLIIYTCTGTVTCLEYCYTGYAQSEYCTYYCCTSSYSIYDYCCTARFEYWIIAPIVIGVIILISAVVFICICCCKTVNGMTRYQSWTARRFGGTTIATAMSVNQQTMMNNISYPPQQAYQGYPMYQQPYQMGQQPYAPGSQFGGPQIPTQSGGPGPQFGASQIPTQPGESGSQFGGPQIPAQPGGSQPSVPPPYSVSYGQDPSFPPKY</sequence>
<keyword evidence="2" id="KW-0812">Transmembrane</keyword>
<dbReference type="Proteomes" id="UP000828390">
    <property type="component" value="Unassembled WGS sequence"/>
</dbReference>
<evidence type="ECO:0000256" key="1">
    <source>
        <dbReference type="SAM" id="MobiDB-lite"/>
    </source>
</evidence>
<reference evidence="4" key="1">
    <citation type="journal article" date="2019" name="bioRxiv">
        <title>The Genome of the Zebra Mussel, Dreissena polymorpha: A Resource for Invasive Species Research.</title>
        <authorList>
            <person name="McCartney M.A."/>
            <person name="Auch B."/>
            <person name="Kono T."/>
            <person name="Mallez S."/>
            <person name="Zhang Y."/>
            <person name="Obille A."/>
            <person name="Becker A."/>
            <person name="Abrahante J.E."/>
            <person name="Garbe J."/>
            <person name="Badalamenti J.P."/>
            <person name="Herman A."/>
            <person name="Mangelson H."/>
            <person name="Liachko I."/>
            <person name="Sullivan S."/>
            <person name="Sone E.D."/>
            <person name="Koren S."/>
            <person name="Silverstein K.A.T."/>
            <person name="Beckman K.B."/>
            <person name="Gohl D.M."/>
        </authorList>
    </citation>
    <scope>NUCLEOTIDE SEQUENCE</scope>
    <source>
        <strain evidence="4">Duluth1</strain>
        <tissue evidence="4">Whole animal</tissue>
    </source>
</reference>
<dbReference type="AlphaFoldDB" id="A0A9D3YHN8"/>